<comment type="caution">
    <text evidence="2">The sequence shown here is derived from an EMBL/GenBank/DDBJ whole genome shotgun (WGS) entry which is preliminary data.</text>
</comment>
<sequence length="278" mass="31179">MPAAPDTQIVKIKDNKGKGDGHKENKNAKKAKPEHEAKDDKNFKHDKDVDKVKRSQDERERDSEAILRVRAPDGRDMIMLLGAAPLALLGSDVIFADVPDDRRLTYRNCPPGLAKKDPPCVPPGLAKKGVTYDEWVAYDDGRLDEIYLDRRRGYLDRDVVLDDDHLLLSSNQIASLYQLRPAPAGKRYALIDGQPVLLTDEDYSSLLQIHDLARIENLPAGLLIAPTAALTQNELRQTYNLPPLEPGYNYAVVNGELVTMQDSAFEMLQLIRIVRSIF</sequence>
<evidence type="ECO:0000313" key="2">
    <source>
        <dbReference type="EMBL" id="TDK51470.1"/>
    </source>
</evidence>
<dbReference type="EMBL" id="SMUV01000046">
    <property type="protein sequence ID" value="TDK51470.1"/>
    <property type="molecule type" value="Genomic_DNA"/>
</dbReference>
<feature type="compositionally biased region" description="Basic and acidic residues" evidence="1">
    <location>
        <begin position="11"/>
        <end position="63"/>
    </location>
</feature>
<feature type="region of interest" description="Disordered" evidence="1">
    <location>
        <begin position="1"/>
        <end position="63"/>
    </location>
</feature>
<organism evidence="2 3">
    <name type="scientific">Antarcticimicrobium luteum</name>
    <dbReference type="NCBI Taxonomy" id="2547397"/>
    <lineage>
        <taxon>Bacteria</taxon>
        <taxon>Pseudomonadati</taxon>
        <taxon>Pseudomonadota</taxon>
        <taxon>Alphaproteobacteria</taxon>
        <taxon>Rhodobacterales</taxon>
        <taxon>Paracoccaceae</taxon>
        <taxon>Antarcticimicrobium</taxon>
    </lineage>
</organism>
<keyword evidence="3" id="KW-1185">Reference proteome</keyword>
<name>A0A4R5VHJ6_9RHOB</name>
<evidence type="ECO:0000256" key="1">
    <source>
        <dbReference type="SAM" id="MobiDB-lite"/>
    </source>
</evidence>
<protein>
    <submittedName>
        <fullName evidence="2">Transketolase</fullName>
    </submittedName>
</protein>
<gene>
    <name evidence="2" type="ORF">E1832_03285</name>
</gene>
<proteinExistence type="predicted"/>
<dbReference type="OrthoDB" id="7666115at2"/>
<dbReference type="Proteomes" id="UP000295301">
    <property type="component" value="Unassembled WGS sequence"/>
</dbReference>
<accession>A0A4R5VHJ6</accession>
<dbReference type="AlphaFoldDB" id="A0A4R5VHJ6"/>
<reference evidence="2 3" key="1">
    <citation type="submission" date="2019-03" db="EMBL/GenBank/DDBJ databases">
        <title>Ruegeria lutea sp. nov., a novel strain, isolated from marine sediment, the Masan Bay, South Korea.</title>
        <authorList>
            <person name="Kim J."/>
            <person name="Kim D.-Y."/>
            <person name="Lee S.-S."/>
        </authorList>
    </citation>
    <scope>NUCLEOTIDE SEQUENCE [LARGE SCALE GENOMIC DNA]</scope>
    <source>
        <strain evidence="2 3">318-1</strain>
    </source>
</reference>
<evidence type="ECO:0000313" key="3">
    <source>
        <dbReference type="Proteomes" id="UP000295301"/>
    </source>
</evidence>